<dbReference type="SUPFAM" id="SSF56176">
    <property type="entry name" value="FAD-binding/transporter-associated domain-like"/>
    <property type="match status" value="1"/>
</dbReference>
<gene>
    <name evidence="6" type="ORF">GCM10011380_09430</name>
</gene>
<dbReference type="GO" id="GO:0071949">
    <property type="term" value="F:FAD binding"/>
    <property type="evidence" value="ECO:0007669"/>
    <property type="project" value="InterPro"/>
</dbReference>
<dbReference type="InterPro" id="IPR016171">
    <property type="entry name" value="Vanillyl_alc_oxidase_C-sub2"/>
</dbReference>
<keyword evidence="3" id="KW-0285">Flavoprotein</keyword>
<dbReference type="InterPro" id="IPR036318">
    <property type="entry name" value="FAD-bd_PCMH-like_sf"/>
</dbReference>
<dbReference type="InterPro" id="IPR016164">
    <property type="entry name" value="FAD-linked_Oxase-like_C"/>
</dbReference>
<evidence type="ECO:0000313" key="6">
    <source>
        <dbReference type="EMBL" id="GGB21976.1"/>
    </source>
</evidence>
<dbReference type="GO" id="GO:0022904">
    <property type="term" value="P:respiratory electron transport chain"/>
    <property type="evidence" value="ECO:0007669"/>
    <property type="project" value="TreeGrafter"/>
</dbReference>
<dbReference type="Gene3D" id="3.30.465.10">
    <property type="match status" value="1"/>
</dbReference>
<dbReference type="InterPro" id="IPR016167">
    <property type="entry name" value="FAD-bd_PCMH_sub1"/>
</dbReference>
<dbReference type="EMBL" id="BMIH01000001">
    <property type="protein sequence ID" value="GGB21976.1"/>
    <property type="molecule type" value="Genomic_DNA"/>
</dbReference>
<comment type="cofactor">
    <cofactor evidence="1">
        <name>FAD</name>
        <dbReference type="ChEBI" id="CHEBI:57692"/>
    </cofactor>
</comment>
<name>A0A916SY97_9SPHN</name>
<dbReference type="Gene3D" id="1.10.45.10">
    <property type="entry name" value="Vanillyl-alcohol Oxidase, Chain A, domain 4"/>
    <property type="match status" value="1"/>
</dbReference>
<dbReference type="Gene3D" id="3.30.43.10">
    <property type="entry name" value="Uridine Diphospho-n-acetylenolpyruvylglucosamine Reductase, domain 2"/>
    <property type="match status" value="1"/>
</dbReference>
<comment type="caution">
    <text evidence="6">The sequence shown here is derived from an EMBL/GenBank/DDBJ whole genome shotgun (WGS) entry which is preliminary data.</text>
</comment>
<dbReference type="InterPro" id="IPR004113">
    <property type="entry name" value="FAD-bd_oxidored_4_C"/>
</dbReference>
<dbReference type="AlphaFoldDB" id="A0A916SY97"/>
<evidence type="ECO:0000256" key="4">
    <source>
        <dbReference type="ARBA" id="ARBA00022827"/>
    </source>
</evidence>
<comment type="similarity">
    <text evidence="2">Belongs to the FAD-binding oxidoreductase/transferase type 4 family.</text>
</comment>
<evidence type="ECO:0000313" key="7">
    <source>
        <dbReference type="Proteomes" id="UP000623067"/>
    </source>
</evidence>
<accession>A0A916SY97</accession>
<dbReference type="InterPro" id="IPR006094">
    <property type="entry name" value="Oxid_FAD_bind_N"/>
</dbReference>
<keyword evidence="7" id="KW-1185">Reference proteome</keyword>
<dbReference type="PROSITE" id="PS51387">
    <property type="entry name" value="FAD_PCMH"/>
    <property type="match status" value="1"/>
</dbReference>
<dbReference type="FunFam" id="1.10.45.10:FF:000001">
    <property type="entry name" value="D-lactate dehydrogenase mitochondrial"/>
    <property type="match status" value="1"/>
</dbReference>
<proteinExistence type="inferred from homology"/>
<evidence type="ECO:0000256" key="2">
    <source>
        <dbReference type="ARBA" id="ARBA00008000"/>
    </source>
</evidence>
<protein>
    <submittedName>
        <fullName evidence="6">D-2-hydroxyacid dehydrogenase</fullName>
    </submittedName>
</protein>
<organism evidence="6 7">
    <name type="scientific">Sphingomonas metalli</name>
    <dbReference type="NCBI Taxonomy" id="1779358"/>
    <lineage>
        <taxon>Bacteria</taxon>
        <taxon>Pseudomonadati</taxon>
        <taxon>Pseudomonadota</taxon>
        <taxon>Alphaproteobacteria</taxon>
        <taxon>Sphingomonadales</taxon>
        <taxon>Sphingomonadaceae</taxon>
        <taxon>Sphingomonas</taxon>
    </lineage>
</organism>
<feature type="domain" description="FAD-binding PCMH-type" evidence="5">
    <location>
        <begin position="39"/>
        <end position="218"/>
    </location>
</feature>
<dbReference type="InterPro" id="IPR016166">
    <property type="entry name" value="FAD-bd_PCMH"/>
</dbReference>
<dbReference type="SUPFAM" id="SSF55103">
    <property type="entry name" value="FAD-linked oxidases, C-terminal domain"/>
    <property type="match status" value="1"/>
</dbReference>
<sequence>MTPAQTAMVADLSRVLDPAGIVTDPAAIAPWTVDWRQRWKGVTPAILAPRSTAEVAEVVRAAARHRVPLVPQGGNSSMVGGATPPEDGSALILSLRRMTAIRSLSPSLAVAEAGVILQTLNAAALTIGSRFPLTLGARGSATVGGLVSTNAGGTQVLRFGTMRGLVAGVEAVLADGTVHDGTGALAKDNRGYSLDQLLIGAEGTLGVVTAAALRLVPAVVARAVAWAGVADPAAALALLRRFQAAGDAVESFEILPAETLDAALAHLPDARAPLHGRHPWHLLIEATAASAEVEPPAAFVERVLAQALSDGLVADATIAASEAQAEAFWRLRDSLSDAERAQGPATQHDIAVPVDAMPRFMVEAAAACEARFPGTRASGFGHLGDGNIHFHVRAPRVVDRDRWFGKDAPAISRFVHDLVTQAGGTISAEHGIGQMKREELARLAPPGRLAALAAIKGALDPLGILNPGKLLAPASPPQ</sequence>
<evidence type="ECO:0000259" key="5">
    <source>
        <dbReference type="PROSITE" id="PS51387"/>
    </source>
</evidence>
<dbReference type="RefSeq" id="WP_188657527.1">
    <property type="nucleotide sequence ID" value="NZ_BMIH01000001.1"/>
</dbReference>
<dbReference type="InterPro" id="IPR051264">
    <property type="entry name" value="FAD-oxidored/transferase_4"/>
</dbReference>
<dbReference type="GO" id="GO:0003824">
    <property type="term" value="F:catalytic activity"/>
    <property type="evidence" value="ECO:0007669"/>
    <property type="project" value="InterPro"/>
</dbReference>
<evidence type="ECO:0000256" key="1">
    <source>
        <dbReference type="ARBA" id="ARBA00001974"/>
    </source>
</evidence>
<dbReference type="Pfam" id="PF02913">
    <property type="entry name" value="FAD-oxidase_C"/>
    <property type="match status" value="1"/>
</dbReference>
<dbReference type="PANTHER" id="PTHR43716">
    <property type="entry name" value="D-2-HYDROXYGLUTARATE DEHYDROGENASE, MITOCHONDRIAL"/>
    <property type="match status" value="1"/>
</dbReference>
<dbReference type="PANTHER" id="PTHR43716:SF2">
    <property type="entry name" value="BLL6224 PROTEIN"/>
    <property type="match status" value="1"/>
</dbReference>
<keyword evidence="4" id="KW-0274">FAD</keyword>
<dbReference type="Gene3D" id="3.30.70.2190">
    <property type="match status" value="1"/>
</dbReference>
<dbReference type="Proteomes" id="UP000623067">
    <property type="component" value="Unassembled WGS sequence"/>
</dbReference>
<evidence type="ECO:0000256" key="3">
    <source>
        <dbReference type="ARBA" id="ARBA00022630"/>
    </source>
</evidence>
<reference evidence="6" key="2">
    <citation type="submission" date="2020-09" db="EMBL/GenBank/DDBJ databases">
        <authorList>
            <person name="Sun Q."/>
            <person name="Zhou Y."/>
        </authorList>
    </citation>
    <scope>NUCLEOTIDE SEQUENCE</scope>
    <source>
        <strain evidence="6">CGMCC 1.15330</strain>
    </source>
</reference>
<dbReference type="InterPro" id="IPR016169">
    <property type="entry name" value="FAD-bd_PCMH_sub2"/>
</dbReference>
<reference evidence="6" key="1">
    <citation type="journal article" date="2014" name="Int. J. Syst. Evol. Microbiol.">
        <title>Complete genome sequence of Corynebacterium casei LMG S-19264T (=DSM 44701T), isolated from a smear-ripened cheese.</title>
        <authorList>
            <consortium name="US DOE Joint Genome Institute (JGI-PGF)"/>
            <person name="Walter F."/>
            <person name="Albersmeier A."/>
            <person name="Kalinowski J."/>
            <person name="Ruckert C."/>
        </authorList>
    </citation>
    <scope>NUCLEOTIDE SEQUENCE</scope>
    <source>
        <strain evidence="6">CGMCC 1.15330</strain>
    </source>
</reference>
<dbReference type="Pfam" id="PF01565">
    <property type="entry name" value="FAD_binding_4"/>
    <property type="match status" value="1"/>
</dbReference>
<dbReference type="Gene3D" id="3.30.70.2740">
    <property type="match status" value="1"/>
</dbReference>